<evidence type="ECO:0000313" key="2">
    <source>
        <dbReference type="Proteomes" id="UP000066529"/>
    </source>
</evidence>
<reference evidence="1 2" key="1">
    <citation type="submission" date="2014-07" db="EMBL/GenBank/DDBJ databases">
        <title>Methanogenic archaea and the global carbon cycle.</title>
        <authorList>
            <person name="Henriksen J.R."/>
            <person name="Luke J."/>
            <person name="Reinhart S."/>
            <person name="Benedict M.N."/>
            <person name="Youngblut N.D."/>
            <person name="Metcalf M.E."/>
            <person name="Whitaker R.J."/>
            <person name="Metcalf W.W."/>
        </authorList>
    </citation>
    <scope>NUCLEOTIDE SEQUENCE [LARGE SCALE GENOMIC DNA]</scope>
    <source>
        <strain evidence="2">ATCC 43570 / DSM 1825 / OCM 12 / VKM B-1830 / TM-1</strain>
    </source>
</reference>
<protein>
    <submittedName>
        <fullName evidence="1">Uncharacterized protein</fullName>
    </submittedName>
</protein>
<accession>A0A0E3NFW3</accession>
<proteinExistence type="predicted"/>
<name>A0A0E3NFW3_METTT</name>
<dbReference type="HOGENOM" id="CLU_1727267_0_0_2"/>
<dbReference type="STRING" id="523844.MSTHT_2325"/>
<dbReference type="AlphaFoldDB" id="A0A0E3NFW3"/>
<dbReference type="EMBL" id="CP009501">
    <property type="protein sequence ID" value="AKB14083.1"/>
    <property type="molecule type" value="Genomic_DNA"/>
</dbReference>
<sequence>MRLENDDKQAIFEIVAARYFTTQNWKWVNLRKDINKILKAYDELNEQYASYSYVSRDWYVENMGSKNIHMCNSWEELKNLVTFLNTYGTAFNFLVNTGNRKSFCIVSDSRELTEAQASAIKEVQRLGYNTFIFLATVPDEIEFQLLQVRGVN</sequence>
<gene>
    <name evidence="1" type="ORF">MSTHT_2325</name>
</gene>
<dbReference type="GeneID" id="41602263"/>
<dbReference type="RefSeq" id="WP_048168045.1">
    <property type="nucleotide sequence ID" value="NZ_CP009501.1"/>
</dbReference>
<dbReference type="PATRIC" id="fig|523844.20.peg.2845"/>
<evidence type="ECO:0000313" key="1">
    <source>
        <dbReference type="EMBL" id="AKB14083.1"/>
    </source>
</evidence>
<dbReference type="OrthoDB" id="123463at2157"/>
<dbReference type="KEGG" id="mthr:MSTHT_2325"/>
<organism evidence="1 2">
    <name type="scientific">Methanosarcina thermophila (strain ATCC 43570 / DSM 1825 / OCM 12 / VKM B-1830 / TM-1)</name>
    <dbReference type="NCBI Taxonomy" id="523844"/>
    <lineage>
        <taxon>Archaea</taxon>
        <taxon>Methanobacteriati</taxon>
        <taxon>Methanobacteriota</taxon>
        <taxon>Stenosarchaea group</taxon>
        <taxon>Methanomicrobia</taxon>
        <taxon>Methanosarcinales</taxon>
        <taxon>Methanosarcinaceae</taxon>
        <taxon>Methanosarcina</taxon>
    </lineage>
</organism>
<dbReference type="Proteomes" id="UP000066529">
    <property type="component" value="Chromosome"/>
</dbReference>